<organism evidence="3 4">
    <name type="scientific">Macrostomum lignano</name>
    <dbReference type="NCBI Taxonomy" id="282301"/>
    <lineage>
        <taxon>Eukaryota</taxon>
        <taxon>Metazoa</taxon>
        <taxon>Spiralia</taxon>
        <taxon>Lophotrochozoa</taxon>
        <taxon>Platyhelminthes</taxon>
        <taxon>Rhabditophora</taxon>
        <taxon>Macrostomorpha</taxon>
        <taxon>Macrostomida</taxon>
        <taxon>Macrostomidae</taxon>
        <taxon>Macrostomum</taxon>
    </lineage>
</organism>
<keyword evidence="3" id="KW-1185">Reference proteome</keyword>
<feature type="compositionally biased region" description="Low complexity" evidence="1">
    <location>
        <begin position="539"/>
        <end position="560"/>
    </location>
</feature>
<evidence type="ECO:0000313" key="4">
    <source>
        <dbReference type="WBParaSite" id="maker-unitig_31229-snap-gene-0.3-mRNA-1"/>
    </source>
</evidence>
<reference evidence="4" key="1">
    <citation type="submission" date="2016-11" db="UniProtKB">
        <authorList>
            <consortium name="WormBaseParasite"/>
        </authorList>
    </citation>
    <scope>IDENTIFICATION</scope>
</reference>
<dbReference type="InterPro" id="IPR041106">
    <property type="entry name" value="XRN1_D2_D3"/>
</dbReference>
<feature type="domain" description="Exoribonuclease Xrn1 D2/D3" evidence="2">
    <location>
        <begin position="300"/>
        <end position="364"/>
    </location>
</feature>
<dbReference type="AlphaFoldDB" id="A0A1I8FEW1"/>
<feature type="region of interest" description="Disordered" evidence="1">
    <location>
        <begin position="535"/>
        <end position="560"/>
    </location>
</feature>
<feature type="region of interest" description="Disordered" evidence="1">
    <location>
        <begin position="576"/>
        <end position="596"/>
    </location>
</feature>
<sequence length="616" mass="66584">LTDEERPGTASGRTCCSMWDPASRNCRRTRDRVRSVFGLAPTNWAPPVCRARPPARLSRCCAALPFTSELRKAGVKGVSSSPAGARTPLLTLTDCEFRQRPGCSGRPPPCWAKLVLAGWPHLSEVPRGGRQLNHPALHARRGRRHPVRAALRQGRSTHEEPVGSWCGRSLGTGTASPLAWSQGALPFVLQRCLPEAVPESGPALRMEDVLPVGELAFVAKGNWYGMSGPRAGLQADQGAPAAQGEAAADLSVVDSEDCFLLLRPPGVPHHGTVLVTLPQQPKKPLSPSDLDANVSSSATDTRSRRLNIGLELKFNRAEQEVAGWTRKDASMGWQYSPSLAQVLCDYAAEFPELFRCLAGKHGSDTGDLLPCYGAERVPVGSSILSGRSVSLIRQALDSQLPKLPKSDVSATEIPAGTCTAASRHQALPARPGRCPPPQGPRGPLPAGGRARRLTVWEPSSASGPAVRESDPELELLLDEPFEGGIKIRGVDGCCLVSGTAILNLSHGERTNPNIRLTVACKDRPDQHVQLWADLQQHKQQQGRANQQPRQQQQQQQQQQQGSFNFSALVSALQQQQPVQQAASPARNQPTAEHESQRLLNSLLAEWDWPVPAIDFQ</sequence>
<name>A0A1I8FEW1_9PLAT</name>
<feature type="region of interest" description="Disordered" evidence="1">
    <location>
        <begin position="279"/>
        <end position="298"/>
    </location>
</feature>
<feature type="compositionally biased region" description="Low complexity" evidence="1">
    <location>
        <begin position="576"/>
        <end position="585"/>
    </location>
</feature>
<evidence type="ECO:0000256" key="1">
    <source>
        <dbReference type="SAM" id="MobiDB-lite"/>
    </source>
</evidence>
<protein>
    <submittedName>
        <fullName evidence="4">SH3_12 domain-containing protein</fullName>
    </submittedName>
</protein>
<feature type="compositionally biased region" description="Pro residues" evidence="1">
    <location>
        <begin position="433"/>
        <end position="443"/>
    </location>
</feature>
<dbReference type="WBParaSite" id="maker-unitig_31229-snap-gene-0.3-mRNA-1">
    <property type="protein sequence ID" value="maker-unitig_31229-snap-gene-0.3-mRNA-1"/>
    <property type="gene ID" value="maker-unitig_31229-snap-gene-0.3"/>
</dbReference>
<dbReference type="Pfam" id="PF18334">
    <property type="entry name" value="XRN1_D2_D3"/>
    <property type="match status" value="1"/>
</dbReference>
<proteinExistence type="predicted"/>
<evidence type="ECO:0000259" key="2">
    <source>
        <dbReference type="Pfam" id="PF18334"/>
    </source>
</evidence>
<accession>A0A1I8FEW1</accession>
<feature type="region of interest" description="Disordered" evidence="1">
    <location>
        <begin position="422"/>
        <end position="449"/>
    </location>
</feature>
<evidence type="ECO:0000313" key="3">
    <source>
        <dbReference type="Proteomes" id="UP000095280"/>
    </source>
</evidence>
<dbReference type="Proteomes" id="UP000095280">
    <property type="component" value="Unplaced"/>
</dbReference>